<evidence type="ECO:0000313" key="2">
    <source>
        <dbReference type="EMBL" id="CAG2060779.1"/>
    </source>
</evidence>
<dbReference type="InterPro" id="IPR036396">
    <property type="entry name" value="Cyt_P450_sf"/>
</dbReference>
<gene>
    <name evidence="2" type="ORF">TPAB3V08_LOCUS7735</name>
</gene>
<proteinExistence type="predicted"/>
<protein>
    <submittedName>
        <fullName evidence="2">Uncharacterized protein</fullName>
    </submittedName>
</protein>
<keyword evidence="1" id="KW-0503">Monooxygenase</keyword>
<organism evidence="2 3">
    <name type="scientific">Timema podura</name>
    <name type="common">Walking stick</name>
    <dbReference type="NCBI Taxonomy" id="61482"/>
    <lineage>
        <taxon>Eukaryota</taxon>
        <taxon>Metazoa</taxon>
        <taxon>Ecdysozoa</taxon>
        <taxon>Arthropoda</taxon>
        <taxon>Hexapoda</taxon>
        <taxon>Insecta</taxon>
        <taxon>Pterygota</taxon>
        <taxon>Neoptera</taxon>
        <taxon>Polyneoptera</taxon>
        <taxon>Phasmatodea</taxon>
        <taxon>Timematodea</taxon>
        <taxon>Timematoidea</taxon>
        <taxon>Timematidae</taxon>
        <taxon>Timema</taxon>
    </lineage>
</organism>
<feature type="non-terminal residue" evidence="2">
    <location>
        <position position="104"/>
    </location>
</feature>
<evidence type="ECO:0000313" key="3">
    <source>
        <dbReference type="Proteomes" id="UP001153148"/>
    </source>
</evidence>
<reference evidence="2" key="1">
    <citation type="submission" date="2021-03" db="EMBL/GenBank/DDBJ databases">
        <authorList>
            <person name="Tran Van P."/>
        </authorList>
    </citation>
    <scope>NUCLEOTIDE SEQUENCE</scope>
</reference>
<sequence>MISQWVFPDGWRKHGNLNPSPTPFVVMGFLSVATPMCELKGHKLGGFYKFLQPCLMVRSPDVIETILVTKFNCFHDNWSHVSHEADPLASRSPFFMTGDRGVRK</sequence>
<evidence type="ECO:0000256" key="1">
    <source>
        <dbReference type="ARBA" id="ARBA00023033"/>
    </source>
</evidence>
<keyword evidence="1" id="KW-0560">Oxidoreductase</keyword>
<keyword evidence="3" id="KW-1185">Reference proteome</keyword>
<name>A0ABN7P0Z7_TIMPD</name>
<dbReference type="EMBL" id="CAJPIN010013536">
    <property type="protein sequence ID" value="CAG2060779.1"/>
    <property type="molecule type" value="Genomic_DNA"/>
</dbReference>
<dbReference type="Proteomes" id="UP001153148">
    <property type="component" value="Unassembled WGS sequence"/>
</dbReference>
<dbReference type="SUPFAM" id="SSF48264">
    <property type="entry name" value="Cytochrome P450"/>
    <property type="match status" value="1"/>
</dbReference>
<comment type="caution">
    <text evidence="2">The sequence shown here is derived from an EMBL/GenBank/DDBJ whole genome shotgun (WGS) entry which is preliminary data.</text>
</comment>
<accession>A0ABN7P0Z7</accession>